<accession>A0A914CPW8</accession>
<dbReference type="WBParaSite" id="ACRNAN_scaffold13185.g12223.t1">
    <property type="protein sequence ID" value="ACRNAN_scaffold13185.g12223.t1"/>
    <property type="gene ID" value="ACRNAN_scaffold13185.g12223"/>
</dbReference>
<sequence>MSVLKCPSSSVTSSTIRPQMSHPQVPVLNCRHAEKLDAYSFVDLDFVMPEVDTDDPYSSDDEQKELIYVFYLNFPPSTRCFMEDNY</sequence>
<evidence type="ECO:0000313" key="2">
    <source>
        <dbReference type="WBParaSite" id="ACRNAN_scaffold13185.g12223.t1"/>
    </source>
</evidence>
<keyword evidence="1" id="KW-1185">Reference proteome</keyword>
<protein>
    <submittedName>
        <fullName evidence="2">Uncharacterized protein</fullName>
    </submittedName>
</protein>
<name>A0A914CPW8_9BILA</name>
<organism evidence="1 2">
    <name type="scientific">Acrobeloides nanus</name>
    <dbReference type="NCBI Taxonomy" id="290746"/>
    <lineage>
        <taxon>Eukaryota</taxon>
        <taxon>Metazoa</taxon>
        <taxon>Ecdysozoa</taxon>
        <taxon>Nematoda</taxon>
        <taxon>Chromadorea</taxon>
        <taxon>Rhabditida</taxon>
        <taxon>Tylenchina</taxon>
        <taxon>Cephalobomorpha</taxon>
        <taxon>Cephaloboidea</taxon>
        <taxon>Cephalobidae</taxon>
        <taxon>Acrobeloides</taxon>
    </lineage>
</organism>
<proteinExistence type="predicted"/>
<evidence type="ECO:0000313" key="1">
    <source>
        <dbReference type="Proteomes" id="UP000887540"/>
    </source>
</evidence>
<dbReference type="AlphaFoldDB" id="A0A914CPW8"/>
<reference evidence="2" key="1">
    <citation type="submission" date="2022-11" db="UniProtKB">
        <authorList>
            <consortium name="WormBaseParasite"/>
        </authorList>
    </citation>
    <scope>IDENTIFICATION</scope>
</reference>
<dbReference type="Proteomes" id="UP000887540">
    <property type="component" value="Unplaced"/>
</dbReference>